<evidence type="ECO:0000256" key="6">
    <source>
        <dbReference type="PIRSR" id="PIRSR004692-3"/>
    </source>
</evidence>
<feature type="site" description="Catalytically relevant" evidence="6">
    <location>
        <position position="194"/>
    </location>
</feature>
<evidence type="ECO:0000256" key="1">
    <source>
        <dbReference type="ARBA" id="ARBA00008165"/>
    </source>
</evidence>
<comment type="caution">
    <text evidence="10">The sequence shown here is derived from an EMBL/GenBank/DDBJ whole genome shotgun (WGS) entry which is preliminary data.</text>
</comment>
<evidence type="ECO:0000256" key="4">
    <source>
        <dbReference type="PIRNR" id="PIRNR004692"/>
    </source>
</evidence>
<reference evidence="10 11" key="1">
    <citation type="submission" date="2019-03" db="EMBL/GenBank/DDBJ databases">
        <title>Deep subsurface shale carbon reservoir microbial communities from Ohio and West Virginia, USA.</title>
        <authorList>
            <person name="Wrighton K."/>
        </authorList>
    </citation>
    <scope>NUCLEOTIDE SEQUENCE [LARGE SCALE GENOMIC DNA]</scope>
    <source>
        <strain evidence="10 11">UTICA-S4D12</strain>
    </source>
</reference>
<keyword evidence="3 7" id="KW-0129">CBS domain</keyword>
<evidence type="ECO:0000313" key="11">
    <source>
        <dbReference type="Proteomes" id="UP000295758"/>
    </source>
</evidence>
<feature type="site" description="Catalytically relevant" evidence="6">
    <location>
        <position position="153"/>
    </location>
</feature>
<feature type="site" description="Catalytically relevant" evidence="6">
    <location>
        <position position="112"/>
    </location>
</feature>
<dbReference type="InterPro" id="IPR035474">
    <property type="entry name" value="SIS_Kpsf"/>
</dbReference>
<evidence type="ECO:0000259" key="9">
    <source>
        <dbReference type="PROSITE" id="PS51464"/>
    </source>
</evidence>
<evidence type="ECO:0000256" key="7">
    <source>
        <dbReference type="PROSITE-ProRule" id="PRU00703"/>
    </source>
</evidence>
<dbReference type="Pfam" id="PF01380">
    <property type="entry name" value="SIS"/>
    <property type="match status" value="1"/>
</dbReference>
<dbReference type="PANTHER" id="PTHR42745">
    <property type="match status" value="1"/>
</dbReference>
<evidence type="ECO:0000313" key="10">
    <source>
        <dbReference type="EMBL" id="TDS28043.1"/>
    </source>
</evidence>
<dbReference type="PROSITE" id="PS51371">
    <property type="entry name" value="CBS"/>
    <property type="match status" value="2"/>
</dbReference>
<feature type="domain" description="SIS" evidence="9">
    <location>
        <begin position="42"/>
        <end position="185"/>
    </location>
</feature>
<evidence type="ECO:0000259" key="8">
    <source>
        <dbReference type="PROSITE" id="PS51371"/>
    </source>
</evidence>
<dbReference type="NCBIfam" id="TIGR00393">
    <property type="entry name" value="kpsF"/>
    <property type="match status" value="1"/>
</dbReference>
<dbReference type="PIRSF" id="PIRSF004692">
    <property type="entry name" value="KdsD_KpsF"/>
    <property type="match status" value="1"/>
</dbReference>
<dbReference type="AlphaFoldDB" id="A0A4R7DZV2"/>
<keyword evidence="2" id="KW-0677">Repeat</keyword>
<dbReference type="RefSeq" id="WP_200769835.1">
    <property type="nucleotide sequence ID" value="NZ_FNDF01000018.1"/>
</dbReference>
<keyword evidence="10" id="KW-0413">Isomerase</keyword>
<protein>
    <submittedName>
        <fullName evidence="10">Arabinose-5-phosphate isomerase</fullName>
    </submittedName>
</protein>
<dbReference type="FunFam" id="3.40.50.10490:FF:000011">
    <property type="entry name" value="Arabinose 5-phosphate isomerase"/>
    <property type="match status" value="1"/>
</dbReference>
<organism evidence="10 11">
    <name type="scientific">Halanaerobium congolense</name>
    <dbReference type="NCBI Taxonomy" id="54121"/>
    <lineage>
        <taxon>Bacteria</taxon>
        <taxon>Bacillati</taxon>
        <taxon>Bacillota</taxon>
        <taxon>Clostridia</taxon>
        <taxon>Halanaerobiales</taxon>
        <taxon>Halanaerobiaceae</taxon>
        <taxon>Halanaerobium</taxon>
    </lineage>
</organism>
<dbReference type="InterPro" id="IPR046348">
    <property type="entry name" value="SIS_dom_sf"/>
</dbReference>
<dbReference type="EMBL" id="SOAA01000023">
    <property type="protein sequence ID" value="TDS28043.1"/>
    <property type="molecule type" value="Genomic_DNA"/>
</dbReference>
<dbReference type="InterPro" id="IPR004800">
    <property type="entry name" value="KdsD/KpsF-type"/>
</dbReference>
<dbReference type="GO" id="GO:0046872">
    <property type="term" value="F:metal ion binding"/>
    <property type="evidence" value="ECO:0007669"/>
    <property type="project" value="UniProtKB-KW"/>
</dbReference>
<evidence type="ECO:0000256" key="3">
    <source>
        <dbReference type="ARBA" id="ARBA00023122"/>
    </source>
</evidence>
<dbReference type="GO" id="GO:0097367">
    <property type="term" value="F:carbohydrate derivative binding"/>
    <property type="evidence" value="ECO:0007669"/>
    <property type="project" value="InterPro"/>
</dbReference>
<dbReference type="InterPro" id="IPR001347">
    <property type="entry name" value="SIS_dom"/>
</dbReference>
<keyword evidence="5" id="KW-0479">Metal-binding</keyword>
<feature type="site" description="Catalytically relevant" evidence="6">
    <location>
        <position position="60"/>
    </location>
</feature>
<gene>
    <name evidence="10" type="ORF">BY453_12321</name>
</gene>
<sequence>MVLLDSELNSQKIKKQAKGVLDIESKAILNLKDSINGQFVEIVKEILNCPGRVIMTGMGKSGLIAKKLAATLASTGTPSFFLHPAEAIHGDLGMVTNDDIVITLSNSGETNEVLNIVPAIKRIGAKIIAMTGGLDSNLAKNADYVLNTGVKEEACPLDLAPTASTTATLALGDALAIALLKVRDFKPEDFALYHPGGSLGKKLLLKVDDVLNVREQNPVVNLETNLKETLFTMTSTGMGAVNIVGDDGKLAGIITDGDIRRHLEESPDLLYKKAGEIMTVNPKTIHKNKLAAEALKVMQDNEIEDLPVVNENAEPLGLINFQDLLKAGVL</sequence>
<feature type="domain" description="CBS" evidence="8">
    <location>
        <begin position="213"/>
        <end position="269"/>
    </location>
</feature>
<dbReference type="PROSITE" id="PS51464">
    <property type="entry name" value="SIS"/>
    <property type="match status" value="1"/>
</dbReference>
<dbReference type="InterPro" id="IPR046342">
    <property type="entry name" value="CBS_dom_sf"/>
</dbReference>
<dbReference type="PANTHER" id="PTHR42745:SF1">
    <property type="entry name" value="ARABINOSE 5-PHOSPHATE ISOMERASE KDSD"/>
    <property type="match status" value="1"/>
</dbReference>
<proteinExistence type="inferred from homology"/>
<dbReference type="SMART" id="SM00116">
    <property type="entry name" value="CBS"/>
    <property type="match status" value="2"/>
</dbReference>
<dbReference type="InterPro" id="IPR000644">
    <property type="entry name" value="CBS_dom"/>
</dbReference>
<dbReference type="SUPFAM" id="SSF53697">
    <property type="entry name" value="SIS domain"/>
    <property type="match status" value="1"/>
</dbReference>
<dbReference type="Gene3D" id="3.40.50.10490">
    <property type="entry name" value="Glucose-6-phosphate isomerase like protein, domain 1"/>
    <property type="match status" value="1"/>
</dbReference>
<dbReference type="CDD" id="cd04604">
    <property type="entry name" value="CBS_pair_SIS_assoc"/>
    <property type="match status" value="1"/>
</dbReference>
<comment type="similarity">
    <text evidence="1 4">Belongs to the SIS family. GutQ/KpsF subfamily.</text>
</comment>
<evidence type="ECO:0000256" key="2">
    <source>
        <dbReference type="ARBA" id="ARBA00022737"/>
    </source>
</evidence>
<dbReference type="GO" id="GO:0005975">
    <property type="term" value="P:carbohydrate metabolic process"/>
    <property type="evidence" value="ECO:0007669"/>
    <property type="project" value="InterPro"/>
</dbReference>
<dbReference type="CDD" id="cd05014">
    <property type="entry name" value="SIS_Kpsf"/>
    <property type="match status" value="1"/>
</dbReference>
<name>A0A4R7DZV2_9FIRM</name>
<dbReference type="GO" id="GO:0019146">
    <property type="term" value="F:arabinose-5-phosphate isomerase activity"/>
    <property type="evidence" value="ECO:0007669"/>
    <property type="project" value="UniProtKB-ARBA"/>
</dbReference>
<dbReference type="Proteomes" id="UP000295758">
    <property type="component" value="Unassembled WGS sequence"/>
</dbReference>
<dbReference type="InterPro" id="IPR050986">
    <property type="entry name" value="GutQ/KpsF_isomerases"/>
</dbReference>
<dbReference type="Pfam" id="PF00571">
    <property type="entry name" value="CBS"/>
    <property type="match status" value="2"/>
</dbReference>
<keyword evidence="5" id="KW-0862">Zinc</keyword>
<evidence type="ECO:0000256" key="5">
    <source>
        <dbReference type="PIRSR" id="PIRSR004692-2"/>
    </source>
</evidence>
<feature type="binding site" evidence="5">
    <location>
        <position position="83"/>
    </location>
    <ligand>
        <name>Zn(2+)</name>
        <dbReference type="ChEBI" id="CHEBI:29105"/>
    </ligand>
</feature>
<feature type="domain" description="CBS" evidence="8">
    <location>
        <begin position="278"/>
        <end position="330"/>
    </location>
</feature>
<dbReference type="GO" id="GO:1901135">
    <property type="term" value="P:carbohydrate derivative metabolic process"/>
    <property type="evidence" value="ECO:0007669"/>
    <property type="project" value="InterPro"/>
</dbReference>
<accession>A0A4R7DZV2</accession>
<dbReference type="Gene3D" id="3.10.580.10">
    <property type="entry name" value="CBS-domain"/>
    <property type="match status" value="1"/>
</dbReference>